<dbReference type="EMBL" id="JACGWO010000004">
    <property type="protein sequence ID" value="KAK4428271.1"/>
    <property type="molecule type" value="Genomic_DNA"/>
</dbReference>
<name>A0AAE2CN40_9LAMI</name>
<evidence type="ECO:0000256" key="1">
    <source>
        <dbReference type="SAM" id="MobiDB-lite"/>
    </source>
</evidence>
<comment type="caution">
    <text evidence="2">The sequence shown here is derived from an EMBL/GenBank/DDBJ whole genome shotgun (WGS) entry which is preliminary data.</text>
</comment>
<dbReference type="Proteomes" id="UP001293254">
    <property type="component" value="Unassembled WGS sequence"/>
</dbReference>
<protein>
    <submittedName>
        <fullName evidence="2">Uncharacterized protein</fullName>
    </submittedName>
</protein>
<proteinExistence type="predicted"/>
<dbReference type="AlphaFoldDB" id="A0AAE2CN40"/>
<accession>A0AAE2CN40</accession>
<gene>
    <name evidence="2" type="ORF">Salat_1126700</name>
</gene>
<reference evidence="2" key="1">
    <citation type="submission" date="2020-06" db="EMBL/GenBank/DDBJ databases">
        <authorList>
            <person name="Li T."/>
            <person name="Hu X."/>
            <person name="Zhang T."/>
            <person name="Song X."/>
            <person name="Zhang H."/>
            <person name="Dai N."/>
            <person name="Sheng W."/>
            <person name="Hou X."/>
            <person name="Wei L."/>
        </authorList>
    </citation>
    <scope>NUCLEOTIDE SEQUENCE</scope>
    <source>
        <strain evidence="2">3651</strain>
        <tissue evidence="2">Leaf</tissue>
    </source>
</reference>
<evidence type="ECO:0000313" key="2">
    <source>
        <dbReference type="EMBL" id="KAK4428271.1"/>
    </source>
</evidence>
<feature type="region of interest" description="Disordered" evidence="1">
    <location>
        <begin position="84"/>
        <end position="111"/>
    </location>
</feature>
<reference evidence="2" key="2">
    <citation type="journal article" date="2024" name="Plant">
        <title>Genomic evolution and insights into agronomic trait innovations of Sesamum species.</title>
        <authorList>
            <person name="Miao H."/>
            <person name="Wang L."/>
            <person name="Qu L."/>
            <person name="Liu H."/>
            <person name="Sun Y."/>
            <person name="Le M."/>
            <person name="Wang Q."/>
            <person name="Wei S."/>
            <person name="Zheng Y."/>
            <person name="Lin W."/>
            <person name="Duan Y."/>
            <person name="Cao H."/>
            <person name="Xiong S."/>
            <person name="Wang X."/>
            <person name="Wei L."/>
            <person name="Li C."/>
            <person name="Ma Q."/>
            <person name="Ju M."/>
            <person name="Zhao R."/>
            <person name="Li G."/>
            <person name="Mu C."/>
            <person name="Tian Q."/>
            <person name="Mei H."/>
            <person name="Zhang T."/>
            <person name="Gao T."/>
            <person name="Zhang H."/>
        </authorList>
    </citation>
    <scope>NUCLEOTIDE SEQUENCE</scope>
    <source>
        <strain evidence="2">3651</strain>
    </source>
</reference>
<keyword evidence="3" id="KW-1185">Reference proteome</keyword>
<organism evidence="2 3">
    <name type="scientific">Sesamum alatum</name>
    <dbReference type="NCBI Taxonomy" id="300844"/>
    <lineage>
        <taxon>Eukaryota</taxon>
        <taxon>Viridiplantae</taxon>
        <taxon>Streptophyta</taxon>
        <taxon>Embryophyta</taxon>
        <taxon>Tracheophyta</taxon>
        <taxon>Spermatophyta</taxon>
        <taxon>Magnoliopsida</taxon>
        <taxon>eudicotyledons</taxon>
        <taxon>Gunneridae</taxon>
        <taxon>Pentapetalae</taxon>
        <taxon>asterids</taxon>
        <taxon>lamiids</taxon>
        <taxon>Lamiales</taxon>
        <taxon>Pedaliaceae</taxon>
        <taxon>Sesamum</taxon>
    </lineage>
</organism>
<feature type="region of interest" description="Disordered" evidence="1">
    <location>
        <begin position="1"/>
        <end position="28"/>
    </location>
</feature>
<sequence length="111" mass="11039">MNARVAEIARNLQRQNSPAAAPPPPTAEVAAISAADQPGGSSELQASVPVEVEPRDVHIPPGDTHTSGPVAIVSPGARAAIEIASSGSKGASGEVKAARVLGESSKGKMQA</sequence>
<evidence type="ECO:0000313" key="3">
    <source>
        <dbReference type="Proteomes" id="UP001293254"/>
    </source>
</evidence>